<dbReference type="eggNOG" id="COG0110">
    <property type="taxonomic scope" value="Bacteria"/>
</dbReference>
<dbReference type="Pfam" id="PF00132">
    <property type="entry name" value="Hexapep"/>
    <property type="match status" value="1"/>
</dbReference>
<dbReference type="SUPFAM" id="SSF51161">
    <property type="entry name" value="Trimeric LpxA-like enzymes"/>
    <property type="match status" value="1"/>
</dbReference>
<evidence type="ECO:0000256" key="1">
    <source>
        <dbReference type="ARBA" id="ARBA00007274"/>
    </source>
</evidence>
<organism evidence="2 3">
    <name type="scientific">Simiduia agarivorans (strain DSM 21679 / JCM 13881 / BCRC 17597 / SA1)</name>
    <dbReference type="NCBI Taxonomy" id="1117647"/>
    <lineage>
        <taxon>Bacteria</taxon>
        <taxon>Pseudomonadati</taxon>
        <taxon>Pseudomonadota</taxon>
        <taxon>Gammaproteobacteria</taxon>
        <taxon>Cellvibrionales</taxon>
        <taxon>Cellvibrionaceae</taxon>
        <taxon>Simiduia</taxon>
    </lineage>
</organism>
<dbReference type="EMBL" id="CP003746">
    <property type="protein sequence ID" value="AFU98954.1"/>
    <property type="molecule type" value="Genomic_DNA"/>
</dbReference>
<reference evidence="2 3" key="1">
    <citation type="journal article" date="2013" name="Genome Announc.">
        <title>Complete genome sequence of Simiduia agarivorans SA1(T), a marine bacterium able to degrade a variety of polysaccharides.</title>
        <authorList>
            <person name="Lin S.Y."/>
            <person name="Shieh W.Y."/>
            <person name="Chen J.S."/>
            <person name="Tang S.L."/>
        </authorList>
    </citation>
    <scope>NUCLEOTIDE SEQUENCE [LARGE SCALE GENOMIC DNA]</scope>
    <source>
        <strain evidence="3">DSM 21679 / JCM 13881 / BCRC 17597 / SA1</strain>
    </source>
</reference>
<sequence>MISLLRQRIQALRIQRLLNSLHRSATIGDHFEVDGGASIWNESKDPTKVVIGHHTRLTRSTIVCKANAKVRIGNYSVLQDRVAIQCASEITIGNYVGIASGTVVSDNNTHALGAENWIKHRITVAPGGPGYPGLGNGWELSDKAPIVIADAVWIGANCRVCKGVTIGEGAVVASHSVVTKDVAPYTVVAGNPAKPVKQLDAPSEAIEAIAARILAEQNASVSR</sequence>
<accession>K4KIH7</accession>
<dbReference type="InterPro" id="IPR011004">
    <property type="entry name" value="Trimer_LpxA-like_sf"/>
</dbReference>
<dbReference type="HOGENOM" id="CLU_051638_7_5_6"/>
<evidence type="ECO:0000313" key="2">
    <source>
        <dbReference type="EMBL" id="AFU98954.1"/>
    </source>
</evidence>
<dbReference type="KEGG" id="saga:M5M_08835"/>
<proteinExistence type="inferred from homology"/>
<dbReference type="PANTHER" id="PTHR43300">
    <property type="entry name" value="ACETYLTRANSFERASE"/>
    <property type="match status" value="1"/>
</dbReference>
<dbReference type="AlphaFoldDB" id="K4KIH7"/>
<comment type="similarity">
    <text evidence="1">Belongs to the transferase hexapeptide repeat family.</text>
</comment>
<dbReference type="STRING" id="1117647.M5M_08835"/>
<dbReference type="InterPro" id="IPR050179">
    <property type="entry name" value="Trans_hexapeptide_repeat"/>
</dbReference>
<evidence type="ECO:0000313" key="3">
    <source>
        <dbReference type="Proteomes" id="UP000000466"/>
    </source>
</evidence>
<dbReference type="CDD" id="cd04647">
    <property type="entry name" value="LbH_MAT_like"/>
    <property type="match status" value="1"/>
</dbReference>
<dbReference type="Gene3D" id="2.160.10.10">
    <property type="entry name" value="Hexapeptide repeat proteins"/>
    <property type="match status" value="1"/>
</dbReference>
<protein>
    <submittedName>
        <fullName evidence="2">Acetyltransferase</fullName>
    </submittedName>
</protein>
<name>K4KIH7_SIMAS</name>
<keyword evidence="3" id="KW-1185">Reference proteome</keyword>
<gene>
    <name evidence="2" type="ordered locus">M5M_08835</name>
</gene>
<dbReference type="GO" id="GO:0016740">
    <property type="term" value="F:transferase activity"/>
    <property type="evidence" value="ECO:0007669"/>
    <property type="project" value="UniProtKB-KW"/>
</dbReference>
<dbReference type="Proteomes" id="UP000000466">
    <property type="component" value="Chromosome"/>
</dbReference>
<dbReference type="InterPro" id="IPR001451">
    <property type="entry name" value="Hexapep"/>
</dbReference>